<accession>A0A852TF82</accession>
<reference evidence="2" key="2">
    <citation type="submission" date="2020-08" db="EMBL/GenBank/DDBJ databases">
        <title>The Agave Microbiome: Exploring the role of microbial communities in plant adaptations to desert environments.</title>
        <authorList>
            <person name="Partida-Martinez L.P."/>
        </authorList>
    </citation>
    <scope>NUCLEOTIDE SEQUENCE [LARGE SCALE GENOMIC DNA]</scope>
    <source>
        <strain evidence="2">AT2.8</strain>
    </source>
</reference>
<proteinExistence type="predicted"/>
<dbReference type="Proteomes" id="UP000548423">
    <property type="component" value="Unassembled WGS sequence"/>
</dbReference>
<dbReference type="EMBL" id="JACCBX010000009">
    <property type="protein sequence ID" value="NYE07463.1"/>
    <property type="molecule type" value="Genomic_DNA"/>
</dbReference>
<name>A0A852TF82_9BACI</name>
<evidence type="ECO:0000313" key="2">
    <source>
        <dbReference type="Proteomes" id="UP000548423"/>
    </source>
</evidence>
<gene>
    <name evidence="1" type="ORF">F4694_004274</name>
</gene>
<organism evidence="1 2">
    <name type="scientific">Neobacillus niacini</name>
    <dbReference type="NCBI Taxonomy" id="86668"/>
    <lineage>
        <taxon>Bacteria</taxon>
        <taxon>Bacillati</taxon>
        <taxon>Bacillota</taxon>
        <taxon>Bacilli</taxon>
        <taxon>Bacillales</taxon>
        <taxon>Bacillaceae</taxon>
        <taxon>Neobacillus</taxon>
    </lineage>
</organism>
<reference evidence="2" key="1">
    <citation type="submission" date="2020-07" db="EMBL/GenBank/DDBJ databases">
        <authorList>
            <person name="Partida-Martinez L."/>
            <person name="Huntemann M."/>
            <person name="Clum A."/>
            <person name="Wang J."/>
            <person name="Palaniappan K."/>
            <person name="Ritter S."/>
            <person name="Chen I.-M."/>
            <person name="Stamatis D."/>
            <person name="Reddy T."/>
            <person name="O'Malley R."/>
            <person name="Daum C."/>
            <person name="Shapiro N."/>
            <person name="Ivanova N."/>
            <person name="Kyrpides N."/>
            <person name="Woyke T."/>
        </authorList>
    </citation>
    <scope>NUCLEOTIDE SEQUENCE [LARGE SCALE GENOMIC DNA]</scope>
    <source>
        <strain evidence="2">AT2.8</strain>
    </source>
</reference>
<evidence type="ECO:0000313" key="1">
    <source>
        <dbReference type="EMBL" id="NYE07463.1"/>
    </source>
</evidence>
<comment type="caution">
    <text evidence="1">The sequence shown here is derived from an EMBL/GenBank/DDBJ whole genome shotgun (WGS) entry which is preliminary data.</text>
</comment>
<protein>
    <submittedName>
        <fullName evidence="1">Uncharacterized protein</fullName>
    </submittedName>
</protein>
<sequence length="77" mass="8934">MSLYEKLPSDVLIQFYYEVKKMTSTGLVSKNMYYELGLIIAAASRRGILLDKPKDFDQHIFHELLLKLNNKDPSVIE</sequence>
<dbReference type="AlphaFoldDB" id="A0A852TF82"/>